<organism evidence="2 3">
    <name type="scientific">Callithrix jacchus</name>
    <name type="common">White-tufted-ear marmoset</name>
    <name type="synonym">Simia Jacchus</name>
    <dbReference type="NCBI Taxonomy" id="9483"/>
    <lineage>
        <taxon>Eukaryota</taxon>
        <taxon>Metazoa</taxon>
        <taxon>Chordata</taxon>
        <taxon>Craniata</taxon>
        <taxon>Vertebrata</taxon>
        <taxon>Euteleostomi</taxon>
        <taxon>Mammalia</taxon>
        <taxon>Eutheria</taxon>
        <taxon>Euarchontoglires</taxon>
        <taxon>Primates</taxon>
        <taxon>Haplorrhini</taxon>
        <taxon>Platyrrhini</taxon>
        <taxon>Cebidae</taxon>
        <taxon>Callitrichinae</taxon>
        <taxon>Callithrix</taxon>
        <taxon>Callithrix</taxon>
    </lineage>
</organism>
<keyword evidence="1" id="KW-0472">Membrane</keyword>
<keyword evidence="3" id="KW-1185">Reference proteome</keyword>
<dbReference type="GeneTree" id="ENSGT00940000164709"/>
<dbReference type="AlphaFoldDB" id="A0A8I3WKT7"/>
<keyword evidence="1" id="KW-0812">Transmembrane</keyword>
<reference evidence="2 3" key="1">
    <citation type="submission" date="2009-03" db="EMBL/GenBank/DDBJ databases">
        <authorList>
            <person name="Warren W."/>
            <person name="Ye L."/>
            <person name="Minx P."/>
            <person name="Worley K."/>
            <person name="Gibbs R."/>
            <person name="Wilson R.K."/>
        </authorList>
    </citation>
    <scope>NUCLEOTIDE SEQUENCE [LARGE SCALE GENOMIC DNA]</scope>
</reference>
<evidence type="ECO:0000256" key="1">
    <source>
        <dbReference type="SAM" id="Phobius"/>
    </source>
</evidence>
<dbReference type="PANTHER" id="PTHR46254">
    <property type="entry name" value="PROTEIN GVQW1-RELATED"/>
    <property type="match status" value="1"/>
</dbReference>
<keyword evidence="1" id="KW-1133">Transmembrane helix</keyword>
<accession>A0A8I3WKT7</accession>
<dbReference type="PRINTS" id="PR02045">
    <property type="entry name" value="F138DOMAIN"/>
</dbReference>
<reference evidence="2" key="3">
    <citation type="submission" date="2025-09" db="UniProtKB">
        <authorList>
            <consortium name="Ensembl"/>
        </authorList>
    </citation>
    <scope>IDENTIFICATION</scope>
</reference>
<dbReference type="Ensembl" id="ENSCJAT00000141295.1">
    <property type="protein sequence ID" value="ENSCJAP00000082633.1"/>
    <property type="gene ID" value="ENSCJAG00000072994.1"/>
</dbReference>
<feature type="transmembrane region" description="Helical" evidence="1">
    <location>
        <begin position="34"/>
        <end position="60"/>
    </location>
</feature>
<evidence type="ECO:0000313" key="2">
    <source>
        <dbReference type="Ensembl" id="ENSCJAP00000082633.1"/>
    </source>
</evidence>
<proteinExistence type="predicted"/>
<dbReference type="Proteomes" id="UP000008225">
    <property type="component" value="Chromosome 2"/>
</dbReference>
<evidence type="ECO:0000313" key="3">
    <source>
        <dbReference type="Proteomes" id="UP000008225"/>
    </source>
</evidence>
<name>A0A8I3WKT7_CALJA</name>
<reference evidence="2" key="2">
    <citation type="submission" date="2025-08" db="UniProtKB">
        <authorList>
            <consortium name="Ensembl"/>
        </authorList>
    </citation>
    <scope>IDENTIFICATION</scope>
</reference>
<dbReference type="PANTHER" id="PTHR46254:SF3">
    <property type="entry name" value="SECRETED PROTEIN"/>
    <property type="match status" value="1"/>
</dbReference>
<sequence length="131" mass="15657">MWTQLLMKRKFTARNLRLRFLNCRPGEPLPDQVFHFVVVVFLFFLVFGVFCFFFFFFLLLSLALSPRLELQWCSLGSLQPLPPRFKQFSCLSLPSSWDYMHMPPQVMNFFVFLVEMEFHRVSQDGLKLLMS</sequence>
<protein>
    <submittedName>
        <fullName evidence="2">Uncharacterized protein</fullName>
    </submittedName>
</protein>